<gene>
    <name evidence="2" type="ORF">AMJ52_03755</name>
</gene>
<organism evidence="2 3">
    <name type="scientific">candidate division TA06 bacterium DG_78</name>
    <dbReference type="NCBI Taxonomy" id="1703772"/>
    <lineage>
        <taxon>Bacteria</taxon>
        <taxon>Bacteria division TA06</taxon>
    </lineage>
</organism>
<feature type="domain" description="N-acetyltransferase" evidence="1">
    <location>
        <begin position="10"/>
        <end position="163"/>
    </location>
</feature>
<dbReference type="GO" id="GO:0016747">
    <property type="term" value="F:acyltransferase activity, transferring groups other than amino-acyl groups"/>
    <property type="evidence" value="ECO:0007669"/>
    <property type="project" value="InterPro"/>
</dbReference>
<dbReference type="Gene3D" id="3.40.630.30">
    <property type="match status" value="1"/>
</dbReference>
<dbReference type="PROSITE" id="PS51186">
    <property type="entry name" value="GNAT"/>
    <property type="match status" value="1"/>
</dbReference>
<comment type="caution">
    <text evidence="2">The sequence shown here is derived from an EMBL/GenBank/DDBJ whole genome shotgun (WGS) entry which is preliminary data.</text>
</comment>
<dbReference type="EMBL" id="LJNI01000034">
    <property type="protein sequence ID" value="KPJ73431.1"/>
    <property type="molecule type" value="Genomic_DNA"/>
</dbReference>
<evidence type="ECO:0000313" key="2">
    <source>
        <dbReference type="EMBL" id="KPJ73431.1"/>
    </source>
</evidence>
<keyword evidence="2" id="KW-0808">Transferase</keyword>
<accession>A0A0S7YF71</accession>
<dbReference type="Pfam" id="PF00583">
    <property type="entry name" value="Acetyltransf_1"/>
    <property type="match status" value="1"/>
</dbReference>
<dbReference type="AlphaFoldDB" id="A0A0S7YF71"/>
<name>A0A0S7YF71_UNCT6</name>
<dbReference type="CDD" id="cd04301">
    <property type="entry name" value="NAT_SF"/>
    <property type="match status" value="1"/>
</dbReference>
<dbReference type="PANTHER" id="PTHR43305:SF1">
    <property type="entry name" value="FAMILY N-ACETYLTRANSFERASE, PUTATIVE (AFU_ORTHOLOGUE AFUA_2G01380)-RELATED"/>
    <property type="match status" value="1"/>
</dbReference>
<dbReference type="Proteomes" id="UP000051012">
    <property type="component" value="Unassembled WGS sequence"/>
</dbReference>
<protein>
    <submittedName>
        <fullName evidence="2">Acetyltransferase</fullName>
    </submittedName>
</protein>
<sequence>MVKKSNSAKLKIVHVESGKYLKIIRTLFVEYAESLGFDLDFQNFKKEYAELPGEYAPPDGCLLLAFYGKKIAGCVALRPFSKGLCEMKRLYVRPEFRRKGIGKCLSIAIITRAREIGYQVMRLDTIPTMKEANALYKMLGFKNIAPYRYNPIQGTLFFELQLS</sequence>
<dbReference type="PANTHER" id="PTHR43305">
    <property type="entry name" value="FAMILY N-ACETYLTRANSFERASE, PUTATIVE (AFU_ORTHOLOGUE AFUA_2G01380)-RELATED"/>
    <property type="match status" value="1"/>
</dbReference>
<evidence type="ECO:0000313" key="3">
    <source>
        <dbReference type="Proteomes" id="UP000051012"/>
    </source>
</evidence>
<dbReference type="InterPro" id="IPR000182">
    <property type="entry name" value="GNAT_dom"/>
</dbReference>
<proteinExistence type="predicted"/>
<reference evidence="2 3" key="1">
    <citation type="journal article" date="2015" name="Microbiome">
        <title>Genomic resolution of linkages in carbon, nitrogen, and sulfur cycling among widespread estuary sediment bacteria.</title>
        <authorList>
            <person name="Baker B.J."/>
            <person name="Lazar C.S."/>
            <person name="Teske A.P."/>
            <person name="Dick G.J."/>
        </authorList>
    </citation>
    <scope>NUCLEOTIDE SEQUENCE [LARGE SCALE GENOMIC DNA]</scope>
    <source>
        <strain evidence="2">DG_78</strain>
    </source>
</reference>
<evidence type="ECO:0000259" key="1">
    <source>
        <dbReference type="PROSITE" id="PS51186"/>
    </source>
</evidence>
<dbReference type="InterPro" id="IPR016181">
    <property type="entry name" value="Acyl_CoA_acyltransferase"/>
</dbReference>
<dbReference type="InterPro" id="IPR052777">
    <property type="entry name" value="Acetyltransferase_Enz"/>
</dbReference>
<dbReference type="SUPFAM" id="SSF55729">
    <property type="entry name" value="Acyl-CoA N-acyltransferases (Nat)"/>
    <property type="match status" value="1"/>
</dbReference>